<evidence type="ECO:0000256" key="5">
    <source>
        <dbReference type="ARBA" id="ARBA00022691"/>
    </source>
</evidence>
<name>A0ABR6Z9L9_9BURK</name>
<accession>A0ABR6Z9L9</accession>
<keyword evidence="9" id="KW-1185">Reference proteome</keyword>
<dbReference type="NCBIfam" id="NF008725">
    <property type="entry name" value="PRK11727.1"/>
    <property type="match status" value="1"/>
</dbReference>
<dbReference type="EMBL" id="JACOFX010000005">
    <property type="protein sequence ID" value="MBC3908460.1"/>
    <property type="molecule type" value="Genomic_DNA"/>
</dbReference>
<comment type="catalytic activity">
    <reaction evidence="6">
        <text>adenosine(1618) in 23S rRNA + S-adenosyl-L-methionine = N(6)-methyladenosine(1618) in 23S rRNA + S-adenosyl-L-homocysteine + H(+)</text>
        <dbReference type="Rhea" id="RHEA:16497"/>
        <dbReference type="Rhea" id="RHEA-COMP:10229"/>
        <dbReference type="Rhea" id="RHEA-COMP:10231"/>
        <dbReference type="ChEBI" id="CHEBI:15378"/>
        <dbReference type="ChEBI" id="CHEBI:57856"/>
        <dbReference type="ChEBI" id="CHEBI:59789"/>
        <dbReference type="ChEBI" id="CHEBI:74411"/>
        <dbReference type="ChEBI" id="CHEBI:74449"/>
        <dbReference type="EC" id="2.1.1.181"/>
    </reaction>
</comment>
<evidence type="ECO:0000256" key="3">
    <source>
        <dbReference type="ARBA" id="ARBA00022603"/>
    </source>
</evidence>
<dbReference type="Gene3D" id="3.40.50.150">
    <property type="entry name" value="Vaccinia Virus protein VP39"/>
    <property type="match status" value="1"/>
</dbReference>
<dbReference type="Pfam" id="PF05971">
    <property type="entry name" value="Methyltransf_10"/>
    <property type="match status" value="1"/>
</dbReference>
<proteinExistence type="inferred from homology"/>
<dbReference type="Proteomes" id="UP000646911">
    <property type="component" value="Unassembled WGS sequence"/>
</dbReference>
<gene>
    <name evidence="6 8" type="primary">rlmF</name>
    <name evidence="8" type="ORF">H8L47_12905</name>
</gene>
<dbReference type="CDD" id="cd02440">
    <property type="entry name" value="AdoMet_MTases"/>
    <property type="match status" value="1"/>
</dbReference>
<evidence type="ECO:0000256" key="7">
    <source>
        <dbReference type="SAM" id="MobiDB-lite"/>
    </source>
</evidence>
<evidence type="ECO:0000313" key="9">
    <source>
        <dbReference type="Proteomes" id="UP000646911"/>
    </source>
</evidence>
<dbReference type="RefSeq" id="WP_186954000.1">
    <property type="nucleotide sequence ID" value="NZ_JACOFX010000005.1"/>
</dbReference>
<evidence type="ECO:0000256" key="2">
    <source>
        <dbReference type="ARBA" id="ARBA00022552"/>
    </source>
</evidence>
<dbReference type="PIRSF" id="PIRSF029038">
    <property type="entry name" value="Mtase_YbiN_prd"/>
    <property type="match status" value="1"/>
</dbReference>
<comment type="similarity">
    <text evidence="6">Belongs to the methyltransferase superfamily. METTL16/RlmF family.</text>
</comment>
<dbReference type="InterPro" id="IPR016909">
    <property type="entry name" value="rRNA_lsu_MeTfrase_F"/>
</dbReference>
<feature type="region of interest" description="Disordered" evidence="7">
    <location>
        <begin position="1"/>
        <end position="21"/>
    </location>
</feature>
<dbReference type="GO" id="GO:0052907">
    <property type="term" value="F:23S rRNA (adenine(1618)-N(6))-methyltransferase activity"/>
    <property type="evidence" value="ECO:0007669"/>
    <property type="project" value="UniProtKB-EC"/>
</dbReference>
<organism evidence="8 9">
    <name type="scientific">Undibacterium umbellatum</name>
    <dbReference type="NCBI Taxonomy" id="2762300"/>
    <lineage>
        <taxon>Bacteria</taxon>
        <taxon>Pseudomonadati</taxon>
        <taxon>Pseudomonadota</taxon>
        <taxon>Betaproteobacteria</taxon>
        <taxon>Burkholderiales</taxon>
        <taxon>Oxalobacteraceae</taxon>
        <taxon>Undibacterium</taxon>
    </lineage>
</organism>
<dbReference type="InterPro" id="IPR010286">
    <property type="entry name" value="METTL16/RlmF"/>
</dbReference>
<evidence type="ECO:0000256" key="1">
    <source>
        <dbReference type="ARBA" id="ARBA00022490"/>
    </source>
</evidence>
<keyword evidence="5 6" id="KW-0949">S-adenosyl-L-methionine</keyword>
<keyword evidence="1 6" id="KW-0963">Cytoplasm</keyword>
<dbReference type="InterPro" id="IPR029063">
    <property type="entry name" value="SAM-dependent_MTases_sf"/>
</dbReference>
<keyword evidence="3 6" id="KW-0489">Methyltransferase</keyword>
<evidence type="ECO:0000313" key="8">
    <source>
        <dbReference type="EMBL" id="MBC3908460.1"/>
    </source>
</evidence>
<comment type="caution">
    <text evidence="8">The sequence shown here is derived from an EMBL/GenBank/DDBJ whole genome shotgun (WGS) entry which is preliminary data.</text>
</comment>
<sequence length="331" mass="36472">MSNKNKKEKRNQAAGQLLHPRNRHQGRYDFPALIKAEPALQKFLMENPAGEATIDFAEPIAVKLLNKALLQSSYGVLEWDIPAENLCPPVPGRADYLHYLADLLAGSNQGRIPKGKQLLALDIGTGASCIYPLLGASEYGWSFCASDINDASLANAQTILDRNPGLGKQIQLRLQASAQTLFKGVIADDEWFDVSLCNPPFHGSAEEARAGSARKWENLNKSGKPGLTKPVLNFSGRDAELWCEGGELAFIDKMIRESATIPTKVLWFSTLVSKSANLPAIRAALKQVKVYDEKIIIMSQGNKESRLVAWTFLNASQQAGWAKLRWLNSKR</sequence>
<keyword evidence="2 6" id="KW-0698">rRNA processing</keyword>
<dbReference type="EC" id="2.1.1.181" evidence="6"/>
<protein>
    <recommendedName>
        <fullName evidence="6">Ribosomal RNA large subunit methyltransferase F</fullName>
        <ecNumber evidence="6">2.1.1.181</ecNumber>
    </recommendedName>
    <alternativeName>
        <fullName evidence="6">23S rRNA mA1618 methyltransferase</fullName>
    </alternativeName>
    <alternativeName>
        <fullName evidence="6">rRNA adenine N-6-methyltransferase</fullName>
    </alternativeName>
</protein>
<evidence type="ECO:0000256" key="6">
    <source>
        <dbReference type="HAMAP-Rule" id="MF_01848"/>
    </source>
</evidence>
<keyword evidence="4 6" id="KW-0808">Transferase</keyword>
<evidence type="ECO:0000256" key="4">
    <source>
        <dbReference type="ARBA" id="ARBA00022679"/>
    </source>
</evidence>
<dbReference type="PANTHER" id="PTHR13393:SF0">
    <property type="entry name" value="RNA N6-ADENOSINE-METHYLTRANSFERASE METTL16"/>
    <property type="match status" value="1"/>
</dbReference>
<comment type="subcellular location">
    <subcellularLocation>
        <location evidence="6">Cytoplasm</location>
    </subcellularLocation>
</comment>
<comment type="function">
    <text evidence="6">Specifically methylates the adenine in position 1618 of 23S rRNA.</text>
</comment>
<dbReference type="HAMAP" id="MF_01848">
    <property type="entry name" value="23SrRNA_methyltr_F"/>
    <property type="match status" value="1"/>
</dbReference>
<dbReference type="PANTHER" id="PTHR13393">
    <property type="entry name" value="SAM-DEPENDENT METHYLTRANSFERASE"/>
    <property type="match status" value="1"/>
</dbReference>
<reference evidence="8 9" key="1">
    <citation type="submission" date="2020-08" db="EMBL/GenBank/DDBJ databases">
        <title>Novel species isolated from subtropical streams in China.</title>
        <authorList>
            <person name="Lu H."/>
        </authorList>
    </citation>
    <scope>NUCLEOTIDE SEQUENCE [LARGE SCALE GENOMIC DNA]</scope>
    <source>
        <strain evidence="8 9">NL8W</strain>
    </source>
</reference>
<dbReference type="SUPFAM" id="SSF53335">
    <property type="entry name" value="S-adenosyl-L-methionine-dependent methyltransferases"/>
    <property type="match status" value="1"/>
</dbReference>